<comment type="caution">
    <text evidence="1">The sequence shown here is derived from an EMBL/GenBank/DDBJ whole genome shotgun (WGS) entry which is preliminary data.</text>
</comment>
<accession>A0AAD6REZ3</accession>
<keyword evidence="2" id="KW-1185">Reference proteome</keyword>
<organism evidence="1 2">
    <name type="scientific">Populus alba x Populus x berolinensis</name>
    <dbReference type="NCBI Taxonomy" id="444605"/>
    <lineage>
        <taxon>Eukaryota</taxon>
        <taxon>Viridiplantae</taxon>
        <taxon>Streptophyta</taxon>
        <taxon>Embryophyta</taxon>
        <taxon>Tracheophyta</taxon>
        <taxon>Spermatophyta</taxon>
        <taxon>Magnoliopsida</taxon>
        <taxon>eudicotyledons</taxon>
        <taxon>Gunneridae</taxon>
        <taxon>Pentapetalae</taxon>
        <taxon>rosids</taxon>
        <taxon>fabids</taxon>
        <taxon>Malpighiales</taxon>
        <taxon>Salicaceae</taxon>
        <taxon>Saliceae</taxon>
        <taxon>Populus</taxon>
    </lineage>
</organism>
<gene>
    <name evidence="1" type="ORF">NC653_006130</name>
</gene>
<name>A0AAD6REZ3_9ROSI</name>
<protein>
    <submittedName>
        <fullName evidence="1">Uncharacterized protein</fullName>
    </submittedName>
</protein>
<proteinExistence type="predicted"/>
<dbReference type="AlphaFoldDB" id="A0AAD6REZ3"/>
<reference evidence="1" key="1">
    <citation type="journal article" date="2023" name="Mol. Ecol. Resour.">
        <title>Chromosome-level genome assembly of a triploid poplar Populus alba 'Berolinensis'.</title>
        <authorList>
            <person name="Chen S."/>
            <person name="Yu Y."/>
            <person name="Wang X."/>
            <person name="Wang S."/>
            <person name="Zhang T."/>
            <person name="Zhou Y."/>
            <person name="He R."/>
            <person name="Meng N."/>
            <person name="Wang Y."/>
            <person name="Liu W."/>
            <person name="Liu Z."/>
            <person name="Liu J."/>
            <person name="Guo Q."/>
            <person name="Huang H."/>
            <person name="Sederoff R.R."/>
            <person name="Wang G."/>
            <person name="Qu G."/>
            <person name="Chen S."/>
        </authorList>
    </citation>
    <scope>NUCLEOTIDE SEQUENCE</scope>
    <source>
        <strain evidence="1">SC-2020</strain>
    </source>
</reference>
<evidence type="ECO:0000313" key="1">
    <source>
        <dbReference type="EMBL" id="KAJ7006972.1"/>
    </source>
</evidence>
<sequence length="25" mass="2786">MGSIFFVVYTASCQRTARDANFTSI</sequence>
<dbReference type="Proteomes" id="UP001164929">
    <property type="component" value="Chromosome 2"/>
</dbReference>
<evidence type="ECO:0000313" key="2">
    <source>
        <dbReference type="Proteomes" id="UP001164929"/>
    </source>
</evidence>
<dbReference type="EMBL" id="JAQIZT010000002">
    <property type="protein sequence ID" value="KAJ7006972.1"/>
    <property type="molecule type" value="Genomic_DNA"/>
</dbReference>